<reference evidence="2 3" key="1">
    <citation type="submission" date="2021-04" db="EMBL/GenBank/DDBJ databases">
        <authorList>
            <person name="Rakotoarivonina H."/>
        </authorList>
    </citation>
    <scope>NUCLEOTIDE SEQUENCE [LARGE SCALE GENOMIC DNA]</scope>
    <source>
        <strain evidence="2 3">XE</strain>
    </source>
</reference>
<keyword evidence="2" id="KW-0645">Protease</keyword>
<dbReference type="EC" id="3.5.1.14" evidence="2"/>
<dbReference type="Pfam" id="PF07687">
    <property type="entry name" value="M20_dimer"/>
    <property type="match status" value="1"/>
</dbReference>
<dbReference type="SUPFAM" id="SSF55031">
    <property type="entry name" value="Bacterial exopeptidase dimerisation domain"/>
    <property type="match status" value="1"/>
</dbReference>
<dbReference type="Proteomes" id="UP000681526">
    <property type="component" value="Unassembled WGS sequence"/>
</dbReference>
<evidence type="ECO:0000313" key="3">
    <source>
        <dbReference type="Proteomes" id="UP000681526"/>
    </source>
</evidence>
<dbReference type="SUPFAM" id="SSF53187">
    <property type="entry name" value="Zn-dependent exopeptidases"/>
    <property type="match status" value="1"/>
</dbReference>
<sequence length="431" mass="46743">MKPGANLDTAPILAVIRSLQSEMVAWRREIHRHPEVMYDVPRTASFVAELLESWGLDVERNVGRHFGRGVVATLRGGLPGATLLLRADMDALPIREENDVPYRSLKDGAMHACGHDAHTAMLLGAARALSRFRSEVPGIVKFVFQPAEEGAAASPVDGVLRSGAADLIEAGVLEGVERCIALHVWLELAAGTIGIHRSYVMAASTHFRVVFHGTPGHHSQPHAAADAIMMAAHWIMDMKAFMSTAVDPLSPAVLAFGKLRAGTAANAIADRCEVGGTYRAFEPDVVNMIREAIGRRSRTIAALYGGSAESVFRMGTALRNDPLAAEAAIEAGCRVFGSQRTIVLDRPSLAGEDFAFYAREVPSVMGLLGIRNEAKQCVFPLHHPKFDLDEDVLKDGASWFVEMIGSFYRQRHSGQSVSDSDKGVQHHEVKE</sequence>
<dbReference type="InterPro" id="IPR036264">
    <property type="entry name" value="Bact_exopeptidase_dim_dom"/>
</dbReference>
<dbReference type="InterPro" id="IPR017439">
    <property type="entry name" value="Amidohydrolase"/>
</dbReference>
<dbReference type="PIRSF" id="PIRSF005962">
    <property type="entry name" value="Pept_M20D_amidohydro"/>
    <property type="match status" value="1"/>
</dbReference>
<gene>
    <name evidence="2" type="primary">txxe 1141-yhaA3</name>
    <name evidence="2" type="ORF">TXXE_08090</name>
</gene>
<dbReference type="RefSeq" id="WP_244860502.1">
    <property type="nucleotide sequence ID" value="NZ_CAJRAY010000038.1"/>
</dbReference>
<dbReference type="EMBL" id="CAJRAY010000038">
    <property type="protein sequence ID" value="CAG5084733.1"/>
    <property type="molecule type" value="Genomic_DNA"/>
</dbReference>
<dbReference type="InterPro" id="IPR011650">
    <property type="entry name" value="Peptidase_M20_dimer"/>
</dbReference>
<dbReference type="Gene3D" id="3.40.630.10">
    <property type="entry name" value="Zn peptidases"/>
    <property type="match status" value="1"/>
</dbReference>
<protein>
    <submittedName>
        <fullName evidence="2">N-acyl-L-amino acid amidohydrolase, Thermostable carboxypeptidase 1</fullName>
        <ecNumber evidence="2">3.5.1.14</ecNumber>
    </submittedName>
</protein>
<keyword evidence="2" id="KW-0378">Hydrolase</keyword>
<keyword evidence="3" id="KW-1185">Reference proteome</keyword>
<dbReference type="NCBIfam" id="TIGR01891">
    <property type="entry name" value="amidohydrolases"/>
    <property type="match status" value="1"/>
</dbReference>
<dbReference type="GO" id="GO:0004180">
    <property type="term" value="F:carboxypeptidase activity"/>
    <property type="evidence" value="ECO:0007669"/>
    <property type="project" value="UniProtKB-KW"/>
</dbReference>
<dbReference type="Pfam" id="PF01546">
    <property type="entry name" value="Peptidase_M20"/>
    <property type="match status" value="1"/>
</dbReference>
<evidence type="ECO:0000259" key="1">
    <source>
        <dbReference type="Pfam" id="PF07687"/>
    </source>
</evidence>
<dbReference type="Gene3D" id="3.30.70.360">
    <property type="match status" value="1"/>
</dbReference>
<comment type="caution">
    <text evidence="2">The sequence shown here is derived from an EMBL/GenBank/DDBJ whole genome shotgun (WGS) entry which is preliminary data.</text>
</comment>
<keyword evidence="2" id="KW-0121">Carboxypeptidase</keyword>
<dbReference type="PANTHER" id="PTHR11014:SF63">
    <property type="entry name" value="METALLOPEPTIDASE, PUTATIVE (AFU_ORTHOLOGUE AFUA_6G09600)-RELATED"/>
    <property type="match status" value="1"/>
</dbReference>
<name>A0ABM8V3F5_THEXY</name>
<dbReference type="PANTHER" id="PTHR11014">
    <property type="entry name" value="PEPTIDASE M20 FAMILY MEMBER"/>
    <property type="match status" value="1"/>
</dbReference>
<evidence type="ECO:0000313" key="2">
    <source>
        <dbReference type="EMBL" id="CAG5084733.1"/>
    </source>
</evidence>
<organism evidence="2 3">
    <name type="scientific">Thermobacillus xylanilyticus</name>
    <dbReference type="NCBI Taxonomy" id="76633"/>
    <lineage>
        <taxon>Bacteria</taxon>
        <taxon>Bacillati</taxon>
        <taxon>Bacillota</taxon>
        <taxon>Bacilli</taxon>
        <taxon>Bacillales</taxon>
        <taxon>Paenibacillaceae</taxon>
        <taxon>Thermobacillus</taxon>
    </lineage>
</organism>
<dbReference type="InterPro" id="IPR002933">
    <property type="entry name" value="Peptidase_M20"/>
</dbReference>
<proteinExistence type="predicted"/>
<dbReference type="GO" id="GO:0004046">
    <property type="term" value="F:aminoacylase activity"/>
    <property type="evidence" value="ECO:0007669"/>
    <property type="project" value="UniProtKB-EC"/>
</dbReference>
<feature type="domain" description="Peptidase M20 dimerisation" evidence="1">
    <location>
        <begin position="206"/>
        <end position="284"/>
    </location>
</feature>
<accession>A0ABM8V3F5</accession>